<feature type="chain" id="PRO_5025653553" evidence="1">
    <location>
        <begin position="22"/>
        <end position="153"/>
    </location>
</feature>
<dbReference type="AlphaFoldDB" id="A0A6A5YYZ6"/>
<organism evidence="2 3">
    <name type="scientific">Lophiotrema nucula</name>
    <dbReference type="NCBI Taxonomy" id="690887"/>
    <lineage>
        <taxon>Eukaryota</taxon>
        <taxon>Fungi</taxon>
        <taxon>Dikarya</taxon>
        <taxon>Ascomycota</taxon>
        <taxon>Pezizomycotina</taxon>
        <taxon>Dothideomycetes</taxon>
        <taxon>Pleosporomycetidae</taxon>
        <taxon>Pleosporales</taxon>
        <taxon>Lophiotremataceae</taxon>
        <taxon>Lophiotrema</taxon>
    </lineage>
</organism>
<evidence type="ECO:0000313" key="2">
    <source>
        <dbReference type="EMBL" id="KAF2112116.1"/>
    </source>
</evidence>
<reference evidence="2" key="1">
    <citation type="journal article" date="2020" name="Stud. Mycol.">
        <title>101 Dothideomycetes genomes: a test case for predicting lifestyles and emergence of pathogens.</title>
        <authorList>
            <person name="Haridas S."/>
            <person name="Albert R."/>
            <person name="Binder M."/>
            <person name="Bloem J."/>
            <person name="Labutti K."/>
            <person name="Salamov A."/>
            <person name="Andreopoulos B."/>
            <person name="Baker S."/>
            <person name="Barry K."/>
            <person name="Bills G."/>
            <person name="Bluhm B."/>
            <person name="Cannon C."/>
            <person name="Castanera R."/>
            <person name="Culley D."/>
            <person name="Daum C."/>
            <person name="Ezra D."/>
            <person name="Gonzalez J."/>
            <person name="Henrissat B."/>
            <person name="Kuo A."/>
            <person name="Liang C."/>
            <person name="Lipzen A."/>
            <person name="Lutzoni F."/>
            <person name="Magnuson J."/>
            <person name="Mondo S."/>
            <person name="Nolan M."/>
            <person name="Ohm R."/>
            <person name="Pangilinan J."/>
            <person name="Park H.-J."/>
            <person name="Ramirez L."/>
            <person name="Alfaro M."/>
            <person name="Sun H."/>
            <person name="Tritt A."/>
            <person name="Yoshinaga Y."/>
            <person name="Zwiers L.-H."/>
            <person name="Turgeon B."/>
            <person name="Goodwin S."/>
            <person name="Spatafora J."/>
            <person name="Crous P."/>
            <person name="Grigoriev I."/>
        </authorList>
    </citation>
    <scope>NUCLEOTIDE SEQUENCE</scope>
    <source>
        <strain evidence="2">CBS 627.86</strain>
    </source>
</reference>
<keyword evidence="1" id="KW-0732">Signal</keyword>
<evidence type="ECO:0000313" key="3">
    <source>
        <dbReference type="Proteomes" id="UP000799770"/>
    </source>
</evidence>
<evidence type="ECO:0000256" key="1">
    <source>
        <dbReference type="SAM" id="SignalP"/>
    </source>
</evidence>
<name>A0A6A5YYZ6_9PLEO</name>
<accession>A0A6A5YYZ6</accession>
<keyword evidence="3" id="KW-1185">Reference proteome</keyword>
<dbReference type="OrthoDB" id="5595137at2759"/>
<proteinExistence type="predicted"/>
<dbReference type="Proteomes" id="UP000799770">
    <property type="component" value="Unassembled WGS sequence"/>
</dbReference>
<gene>
    <name evidence="2" type="ORF">BDV96DRAFT_602567</name>
</gene>
<dbReference type="EMBL" id="ML977332">
    <property type="protein sequence ID" value="KAF2112116.1"/>
    <property type="molecule type" value="Genomic_DNA"/>
</dbReference>
<sequence length="153" mass="16080">MNTALHMLLFGAAASIPLVSATVTLDECSVPHASNGNTFQVCFGTIDDASESSICGSSDKAIRNSASRFSINVSCNTQCQTYALLNLLRRSNLAYPLSNSILGNKNTIVLEVKFDKQSPSTQRDALVNGLTAAFGSSGVNIDASKCNIADTPT</sequence>
<feature type="signal peptide" evidence="1">
    <location>
        <begin position="1"/>
        <end position="21"/>
    </location>
</feature>
<protein>
    <submittedName>
        <fullName evidence="2">Uncharacterized protein</fullName>
    </submittedName>
</protein>